<sequence>MGMLAVTNYESDPRVRRQAEALVARGDEVTVLALSSADRPRHELLDGVRVVHFKTEKFRGAGGAGYLKLYGDFGVRAGAWLAARPRRFDVIQAHSMPEVLVFCAAVQKLVRVPLLLDVHDMTSRLFESKFGDSKIVRAVHASETMSMAFANEVMTVHEPYAEALRARTKRPVTSVLNSPDEAMFTPSRWRGWDPAGEVVFSYHGTIAPRHGLVALVEALALVRKELPKARLQVRGGGDGLAAVAEKVQELGMQDVVDLPERVYAVHDMPAQIDRVHIGVAPNQLDIWTADTLPTKLLEYAAMGVPSISFKNPVVTRYFPDDAVSYVDPASAQNLATAMLALAKDPEAARKQADRASEVMAELSWAKQKLIYLDVLDRMAGK</sequence>
<evidence type="ECO:0000313" key="6">
    <source>
        <dbReference type="Proteomes" id="UP001500618"/>
    </source>
</evidence>
<dbReference type="InterPro" id="IPR001296">
    <property type="entry name" value="Glyco_trans_1"/>
</dbReference>
<evidence type="ECO:0000259" key="4">
    <source>
        <dbReference type="Pfam" id="PF13579"/>
    </source>
</evidence>
<proteinExistence type="predicted"/>
<comment type="caution">
    <text evidence="5">The sequence shown here is derived from an EMBL/GenBank/DDBJ whole genome shotgun (WGS) entry which is preliminary data.</text>
</comment>
<dbReference type="CDD" id="cd03801">
    <property type="entry name" value="GT4_PimA-like"/>
    <property type="match status" value="1"/>
</dbReference>
<dbReference type="SUPFAM" id="SSF53756">
    <property type="entry name" value="UDP-Glycosyltransferase/glycogen phosphorylase"/>
    <property type="match status" value="1"/>
</dbReference>
<dbReference type="Pfam" id="PF13579">
    <property type="entry name" value="Glyco_trans_4_4"/>
    <property type="match status" value="1"/>
</dbReference>
<gene>
    <name evidence="5" type="ORF">GCM10009765_27970</name>
</gene>
<dbReference type="Pfam" id="PF00534">
    <property type="entry name" value="Glycos_transf_1"/>
    <property type="match status" value="1"/>
</dbReference>
<keyword evidence="6" id="KW-1185">Reference proteome</keyword>
<dbReference type="Gene3D" id="3.40.50.2000">
    <property type="entry name" value="Glycogen Phosphorylase B"/>
    <property type="match status" value="2"/>
</dbReference>
<dbReference type="PANTHER" id="PTHR12526">
    <property type="entry name" value="GLYCOSYLTRANSFERASE"/>
    <property type="match status" value="1"/>
</dbReference>
<evidence type="ECO:0008006" key="7">
    <source>
        <dbReference type="Google" id="ProtNLM"/>
    </source>
</evidence>
<reference evidence="5 6" key="1">
    <citation type="journal article" date="2019" name="Int. J. Syst. Evol. Microbiol.">
        <title>The Global Catalogue of Microorganisms (GCM) 10K type strain sequencing project: providing services to taxonomists for standard genome sequencing and annotation.</title>
        <authorList>
            <consortium name="The Broad Institute Genomics Platform"/>
            <consortium name="The Broad Institute Genome Sequencing Center for Infectious Disease"/>
            <person name="Wu L."/>
            <person name="Ma J."/>
        </authorList>
    </citation>
    <scope>NUCLEOTIDE SEQUENCE [LARGE SCALE GENOMIC DNA]</scope>
    <source>
        <strain evidence="5 6">JCM 14718</strain>
    </source>
</reference>
<evidence type="ECO:0000259" key="3">
    <source>
        <dbReference type="Pfam" id="PF00534"/>
    </source>
</evidence>
<organism evidence="5 6">
    <name type="scientific">Fodinicola feengrottensis</name>
    <dbReference type="NCBI Taxonomy" id="435914"/>
    <lineage>
        <taxon>Bacteria</taxon>
        <taxon>Bacillati</taxon>
        <taxon>Actinomycetota</taxon>
        <taxon>Actinomycetes</taxon>
        <taxon>Mycobacteriales</taxon>
        <taxon>Fodinicola</taxon>
    </lineage>
</organism>
<keyword evidence="2" id="KW-0808">Transferase</keyword>
<evidence type="ECO:0000313" key="5">
    <source>
        <dbReference type="EMBL" id="GAA1677066.1"/>
    </source>
</evidence>
<dbReference type="InterPro" id="IPR028098">
    <property type="entry name" value="Glyco_trans_4-like_N"/>
</dbReference>
<protein>
    <recommendedName>
        <fullName evidence="7">Glycosyltransferase</fullName>
    </recommendedName>
</protein>
<accession>A0ABN2GUJ3</accession>
<evidence type="ECO:0000256" key="1">
    <source>
        <dbReference type="ARBA" id="ARBA00022676"/>
    </source>
</evidence>
<dbReference type="Proteomes" id="UP001500618">
    <property type="component" value="Unassembled WGS sequence"/>
</dbReference>
<name>A0ABN2GUJ3_9ACTN</name>
<dbReference type="EMBL" id="BAAANY010000009">
    <property type="protein sequence ID" value="GAA1677066.1"/>
    <property type="molecule type" value="Genomic_DNA"/>
</dbReference>
<evidence type="ECO:0000256" key="2">
    <source>
        <dbReference type="ARBA" id="ARBA00022679"/>
    </source>
</evidence>
<keyword evidence="1" id="KW-0328">Glycosyltransferase</keyword>
<feature type="domain" description="Glycosyl transferase family 1" evidence="3">
    <location>
        <begin position="196"/>
        <end position="355"/>
    </location>
</feature>
<feature type="domain" description="Glycosyltransferase subfamily 4-like N-terminal" evidence="4">
    <location>
        <begin position="13"/>
        <end position="167"/>
    </location>
</feature>